<name>A0A9P8CDI0_9HELO</name>
<proteinExistence type="predicted"/>
<dbReference type="EMBL" id="MU254054">
    <property type="protein sequence ID" value="KAG9242625.1"/>
    <property type="molecule type" value="Genomic_DNA"/>
</dbReference>
<dbReference type="Proteomes" id="UP000887226">
    <property type="component" value="Unassembled WGS sequence"/>
</dbReference>
<reference evidence="1" key="1">
    <citation type="journal article" date="2021" name="IMA Fungus">
        <title>Genomic characterization of three marine fungi, including Emericellopsis atlantica sp. nov. with signatures of a generalist lifestyle and marine biomass degradation.</title>
        <authorList>
            <person name="Hagestad O.C."/>
            <person name="Hou L."/>
            <person name="Andersen J.H."/>
            <person name="Hansen E.H."/>
            <person name="Altermark B."/>
            <person name="Li C."/>
            <person name="Kuhnert E."/>
            <person name="Cox R.J."/>
            <person name="Crous P.W."/>
            <person name="Spatafora J.W."/>
            <person name="Lail K."/>
            <person name="Amirebrahimi M."/>
            <person name="Lipzen A."/>
            <person name="Pangilinan J."/>
            <person name="Andreopoulos W."/>
            <person name="Hayes R.D."/>
            <person name="Ng V."/>
            <person name="Grigoriev I.V."/>
            <person name="Jackson S.A."/>
            <person name="Sutton T.D.S."/>
            <person name="Dobson A.D.W."/>
            <person name="Rama T."/>
        </authorList>
    </citation>
    <scope>NUCLEOTIDE SEQUENCE</scope>
    <source>
        <strain evidence="1">TRa3180A</strain>
    </source>
</reference>
<evidence type="ECO:0000313" key="2">
    <source>
        <dbReference type="Proteomes" id="UP000887226"/>
    </source>
</evidence>
<organism evidence="1 2">
    <name type="scientific">Calycina marina</name>
    <dbReference type="NCBI Taxonomy" id="1763456"/>
    <lineage>
        <taxon>Eukaryota</taxon>
        <taxon>Fungi</taxon>
        <taxon>Dikarya</taxon>
        <taxon>Ascomycota</taxon>
        <taxon>Pezizomycotina</taxon>
        <taxon>Leotiomycetes</taxon>
        <taxon>Helotiales</taxon>
        <taxon>Pezizellaceae</taxon>
        <taxon>Calycina</taxon>
    </lineage>
</organism>
<comment type="caution">
    <text evidence="1">The sequence shown here is derived from an EMBL/GenBank/DDBJ whole genome shotgun (WGS) entry which is preliminary data.</text>
</comment>
<dbReference type="OrthoDB" id="422574at2759"/>
<accession>A0A9P8CDI0</accession>
<gene>
    <name evidence="1" type="ORF">BJ878DRAFT_544089</name>
</gene>
<protein>
    <submittedName>
        <fullName evidence="1">Uncharacterized protein</fullName>
    </submittedName>
</protein>
<keyword evidence="2" id="KW-1185">Reference proteome</keyword>
<dbReference type="AlphaFoldDB" id="A0A9P8CDI0"/>
<sequence length="83" mass="9430">MDYVPRFVINAFAFEVGKEEPNKAIYNRPAVKKGLTVPSDVKNGAGTYLQRPRDEFRFKESEDKLRKLAGDAKEQCGYKFASP</sequence>
<evidence type="ECO:0000313" key="1">
    <source>
        <dbReference type="EMBL" id="KAG9242625.1"/>
    </source>
</evidence>